<dbReference type="InterPro" id="IPR022385">
    <property type="entry name" value="Rhs_assc_core"/>
</dbReference>
<dbReference type="PANTHER" id="PTHR32305:SF15">
    <property type="entry name" value="PROTEIN RHSA-RELATED"/>
    <property type="match status" value="1"/>
</dbReference>
<dbReference type="InterPro" id="IPR056823">
    <property type="entry name" value="TEN-like_YD-shell"/>
</dbReference>
<proteinExistence type="predicted"/>
<dbReference type="InterPro" id="IPR006530">
    <property type="entry name" value="YD"/>
</dbReference>
<dbReference type="EMBL" id="MHLO01000050">
    <property type="protein sequence ID" value="OGZ10560.1"/>
    <property type="molecule type" value="Genomic_DNA"/>
</dbReference>
<sequence>MPLLLTQLGSVVSLGGLFLTLMAGALPVVPEDMRLVYSFAVPTAEVNTVVIPAQEVFATSTGESVTIPATTVPREHPLSYTDDESGMVYFSVFKDNGGNAVFVQITGGAYQKMGLPGGTRYNTKASEYRSLFDTLTPRAEAADTIAFDKVYEVSVNPGTSITFNHQITSTTSNPILFVGFLTDLSGTESATYDGESMTLVNSVDDTPDGQGIVLFRLDNPSLGDNNLVVNGTNFIYAKSASYTGAECNGAEDAQNTGGPTVASSLGVSVTTTADHTWQVEFGRSLSGSMSAGSGTTFRDTTEQGMAWMDSNGPKTPAGSATLNFNNSVGTHKLLGALASFEPFTTSCAAGGGSAVATTTLQDLSYTYDTVGNITGIEDHSGTHASADTVFTYDNLYRLTSASTTNATTTDWKQTYTYNDLGNITTKSDVGSYTYAGTGFANPHAPTTINSVDYTYDKAGNLTSAGSAAYTWNYRNRLTETNNAGTTTQYTYDVSDQRVTQAVNRGGSTTTTTYWNNLYETTGATTTLYVFLPDGTLLATVEGNGTATSTHVAHTDHLNSTNVVSNSTGVLAQLATYYPFGAKRNNELPASGFRESRLFISQYDDLATSLNYLNARYYDGGNGKFISQDPVARDIGMMQKMPVYILMTNQGGGTLDQTAFLSDPQMANSYSYSVNNPINKSDPSGLWYKEFATGQQSWPSFQMELGQAAQQMSQDSPAWNYALDNPYKTSVGVAGLSTLGAISGSLGIATAPSIVAPGVGTTYAVGRAISTAYYLNSAQSNLNIIGTALYGAGSAPAGSSAFTIAKAAGSAVVTQKVNAVTSAVNSGVSMTVNAYNSALTQIQSQINYIQVQINILSASMKSSAPKK</sequence>
<keyword evidence="1" id="KW-0677">Repeat</keyword>
<protein>
    <recommendedName>
        <fullName evidence="2">Teneurin-like YD-shell domain-containing protein</fullName>
    </recommendedName>
</protein>
<reference evidence="3 4" key="1">
    <citation type="journal article" date="2016" name="Nat. Commun.">
        <title>Thousands of microbial genomes shed light on interconnected biogeochemical processes in an aquifer system.</title>
        <authorList>
            <person name="Anantharaman K."/>
            <person name="Brown C.T."/>
            <person name="Hug L.A."/>
            <person name="Sharon I."/>
            <person name="Castelle C.J."/>
            <person name="Probst A.J."/>
            <person name="Thomas B.C."/>
            <person name="Singh A."/>
            <person name="Wilkins M.J."/>
            <person name="Karaoz U."/>
            <person name="Brodie E.L."/>
            <person name="Williams K.H."/>
            <person name="Hubbard S.S."/>
            <person name="Banfield J.F."/>
        </authorList>
    </citation>
    <scope>NUCLEOTIDE SEQUENCE [LARGE SCALE GENOMIC DNA]</scope>
</reference>
<dbReference type="InterPro" id="IPR050708">
    <property type="entry name" value="T6SS_VgrG/RHS"/>
</dbReference>
<accession>A0A1G2DCA2</accession>
<evidence type="ECO:0000313" key="3">
    <source>
        <dbReference type="EMBL" id="OGZ10560.1"/>
    </source>
</evidence>
<dbReference type="NCBIfam" id="TIGR03696">
    <property type="entry name" value="Rhs_assc_core"/>
    <property type="match status" value="1"/>
</dbReference>
<evidence type="ECO:0000313" key="4">
    <source>
        <dbReference type="Proteomes" id="UP000178636"/>
    </source>
</evidence>
<dbReference type="NCBIfam" id="TIGR01643">
    <property type="entry name" value="YD_repeat_2x"/>
    <property type="match status" value="1"/>
</dbReference>
<organism evidence="3 4">
    <name type="scientific">Candidatus Lloydbacteria bacterium RIFCSPHIGHO2_02_FULL_54_17</name>
    <dbReference type="NCBI Taxonomy" id="1798664"/>
    <lineage>
        <taxon>Bacteria</taxon>
        <taxon>Candidatus Lloydiibacteriota</taxon>
    </lineage>
</organism>
<dbReference type="Gene3D" id="2.180.10.10">
    <property type="entry name" value="RHS repeat-associated core"/>
    <property type="match status" value="1"/>
</dbReference>
<evidence type="ECO:0000259" key="2">
    <source>
        <dbReference type="Pfam" id="PF25023"/>
    </source>
</evidence>
<dbReference type="PANTHER" id="PTHR32305">
    <property type="match status" value="1"/>
</dbReference>
<evidence type="ECO:0000256" key="1">
    <source>
        <dbReference type="ARBA" id="ARBA00022737"/>
    </source>
</evidence>
<gene>
    <name evidence="3" type="ORF">A3C93_01960</name>
</gene>
<dbReference type="STRING" id="1798664.A3C93_01960"/>
<dbReference type="AlphaFoldDB" id="A0A1G2DCA2"/>
<comment type="caution">
    <text evidence="3">The sequence shown here is derived from an EMBL/GenBank/DDBJ whole genome shotgun (WGS) entry which is preliminary data.</text>
</comment>
<feature type="domain" description="Teneurin-like YD-shell" evidence="2">
    <location>
        <begin position="358"/>
        <end position="641"/>
    </location>
</feature>
<dbReference type="Proteomes" id="UP000178636">
    <property type="component" value="Unassembled WGS sequence"/>
</dbReference>
<name>A0A1G2DCA2_9BACT</name>
<dbReference type="Pfam" id="PF25023">
    <property type="entry name" value="TEN_YD-shell"/>
    <property type="match status" value="1"/>
</dbReference>